<dbReference type="OrthoDB" id="1414177at2"/>
<dbReference type="PROSITE" id="PS51257">
    <property type="entry name" value="PROKAR_LIPOPROTEIN"/>
    <property type="match status" value="1"/>
</dbReference>
<dbReference type="EMBL" id="VJVW01000001">
    <property type="protein sequence ID" value="MUP41049.1"/>
    <property type="molecule type" value="Genomic_DNA"/>
</dbReference>
<dbReference type="RefSeq" id="WP_156272958.1">
    <property type="nucleotide sequence ID" value="NZ_BAABGI010000002.1"/>
</dbReference>
<organism evidence="2 3">
    <name type="scientific">Christiangramia aestuarii</name>
    <dbReference type="NCBI Taxonomy" id="1028746"/>
    <lineage>
        <taxon>Bacteria</taxon>
        <taxon>Pseudomonadati</taxon>
        <taxon>Bacteroidota</taxon>
        <taxon>Flavobacteriia</taxon>
        <taxon>Flavobacteriales</taxon>
        <taxon>Flavobacteriaceae</taxon>
        <taxon>Christiangramia</taxon>
    </lineage>
</organism>
<comment type="caution">
    <text evidence="2">The sequence shown here is derived from an EMBL/GenBank/DDBJ whole genome shotgun (WGS) entry which is preliminary data.</text>
</comment>
<gene>
    <name evidence="2" type="ORF">FLP08_00540</name>
</gene>
<evidence type="ECO:0000313" key="3">
    <source>
        <dbReference type="Proteomes" id="UP000460416"/>
    </source>
</evidence>
<protein>
    <recommendedName>
        <fullName evidence="4">DUF4377 domain-containing protein</fullName>
    </recommendedName>
</protein>
<accession>A0A7M3SWR8</accession>
<keyword evidence="3" id="KW-1185">Reference proteome</keyword>
<feature type="chain" id="PRO_5029573879" description="DUF4377 domain-containing protein" evidence="1">
    <location>
        <begin position="21"/>
        <end position="326"/>
    </location>
</feature>
<dbReference type="Proteomes" id="UP000460416">
    <property type="component" value="Unassembled WGS sequence"/>
</dbReference>
<evidence type="ECO:0000256" key="1">
    <source>
        <dbReference type="SAM" id="SignalP"/>
    </source>
</evidence>
<name>A0A7M3SWR8_9FLAO</name>
<reference evidence="2 3" key="1">
    <citation type="submission" date="2019-07" db="EMBL/GenBank/DDBJ databases">
        <title>Gramella aestuarii sp. nov., isolated from a tidal flat, and emended description of Gramella echinicola.</title>
        <authorList>
            <person name="Liu L."/>
        </authorList>
    </citation>
    <scope>NUCLEOTIDE SEQUENCE [LARGE SCALE GENOMIC DNA]</scope>
    <source>
        <strain evidence="2 3">BS12</strain>
    </source>
</reference>
<dbReference type="AlphaFoldDB" id="A0A7M3SWR8"/>
<evidence type="ECO:0008006" key="4">
    <source>
        <dbReference type="Google" id="ProtNLM"/>
    </source>
</evidence>
<sequence>MRTKLFLSLFLGLLITGCSVDPIEEDLMSNPASEVNAGVEDYGCAGEDKVKTITFSEAAAIESWDEVRKLYLSLLPPGVPRNGTFDPTIWDIINDFQDRGIGEYSTTYTLTGDCSDTVILTINVVANPPQDDPNKCSGFSAGEDSSRELQLKEAAAIESWDEVRKLYLSLLDAGVPRNGTFDPSIWDLINAFNDPDRESQLGDYTTTYTITEGDCTDSVELTITVIPDFTDPVPCELNAGADKVKEMTESAAAAVPSWDEVRKLYLSLLDAGVPRNGEFDPSIWDIIRAFNDPNRESRLGDYTTTYTITNGECSDSVKLTIRVVED</sequence>
<evidence type="ECO:0000313" key="2">
    <source>
        <dbReference type="EMBL" id="MUP41049.1"/>
    </source>
</evidence>
<feature type="signal peptide" evidence="1">
    <location>
        <begin position="1"/>
        <end position="20"/>
    </location>
</feature>
<proteinExistence type="predicted"/>
<keyword evidence="1" id="KW-0732">Signal</keyword>